<dbReference type="KEGG" id="lmat:92514190"/>
<evidence type="ECO:0000256" key="1">
    <source>
        <dbReference type="SAM" id="MobiDB-lite"/>
    </source>
</evidence>
<evidence type="ECO:0000313" key="3">
    <source>
        <dbReference type="Proteomes" id="UP000673552"/>
    </source>
</evidence>
<feature type="region of interest" description="Disordered" evidence="1">
    <location>
        <begin position="79"/>
        <end position="99"/>
    </location>
</feature>
<proteinExistence type="predicted"/>
<dbReference type="EMBL" id="JAFEUZ010000026">
    <property type="protein sequence ID" value="KAG5476451.1"/>
    <property type="molecule type" value="Genomic_DNA"/>
</dbReference>
<feature type="compositionally biased region" description="Basic and acidic residues" evidence="1">
    <location>
        <begin position="26"/>
        <end position="35"/>
    </location>
</feature>
<dbReference type="RefSeq" id="XP_067177909.1">
    <property type="nucleotide sequence ID" value="XM_067321678.1"/>
</dbReference>
<gene>
    <name evidence="2" type="ORF">LSCM1_04157</name>
</gene>
<accession>A0A836KJE6</accession>
<dbReference type="GeneID" id="92514190"/>
<evidence type="ECO:0000313" key="2">
    <source>
        <dbReference type="EMBL" id="KAG5476451.1"/>
    </source>
</evidence>
<organism evidence="2 3">
    <name type="scientific">Leishmania martiniquensis</name>
    <dbReference type="NCBI Taxonomy" id="1580590"/>
    <lineage>
        <taxon>Eukaryota</taxon>
        <taxon>Discoba</taxon>
        <taxon>Euglenozoa</taxon>
        <taxon>Kinetoplastea</taxon>
        <taxon>Metakinetoplastina</taxon>
        <taxon>Trypanosomatida</taxon>
        <taxon>Trypanosomatidae</taxon>
        <taxon>Leishmaniinae</taxon>
        <taxon>Leishmania</taxon>
    </lineage>
</organism>
<keyword evidence="3" id="KW-1185">Reference proteome</keyword>
<dbReference type="AlphaFoldDB" id="A0A836KJE6"/>
<dbReference type="OrthoDB" id="267910at2759"/>
<protein>
    <submittedName>
        <fullName evidence="2">Uncharacterized protein</fullName>
    </submittedName>
</protein>
<reference evidence="2 3" key="1">
    <citation type="submission" date="2021-03" db="EMBL/GenBank/DDBJ databases">
        <title>Leishmania (Mundinia) martiniquensis Genome sequencing and assembly.</title>
        <authorList>
            <person name="Almutairi H."/>
            <person name="Gatherer D."/>
        </authorList>
    </citation>
    <scope>NUCLEOTIDE SEQUENCE [LARGE SCALE GENOMIC DNA]</scope>
    <source>
        <strain evidence="2">LSCM1</strain>
    </source>
</reference>
<feature type="region of interest" description="Disordered" evidence="1">
    <location>
        <begin position="1"/>
        <end position="41"/>
    </location>
</feature>
<comment type="caution">
    <text evidence="2">The sequence shown here is derived from an EMBL/GenBank/DDBJ whole genome shotgun (WGS) entry which is preliminary data.</text>
</comment>
<feature type="compositionally biased region" description="Basic and acidic residues" evidence="1">
    <location>
        <begin position="79"/>
        <end position="91"/>
    </location>
</feature>
<name>A0A836KJE6_9TRYP</name>
<dbReference type="Proteomes" id="UP000673552">
    <property type="component" value="Chromosome 26"/>
</dbReference>
<sequence length="99" mass="11241">MPKSVPENEEAVNAPRPVSPSTLERLMAESEERWNNRPRRLTPENEGIFKVAEPRICQLPHGGAPPAVRAQMELNRARLEAEKEKKLEENQHPAPNTEL</sequence>